<dbReference type="EMBL" id="HBUF01141739">
    <property type="protein sequence ID" value="CAG6646419.1"/>
    <property type="molecule type" value="Transcribed_RNA"/>
</dbReference>
<sequence>MQWILTVVGTNTSSSACLPHNMTLWPVIGTRRRPSVLYSTIRWMAVGLRGQVGPPVPRCQGTAVSQCTTLACVKPDDVIILHHRMEACPVMGLAYRSPTAPLTGAGLLGPLGQLALNRAVLPSRRESGHVATLRLRMEAECVWDLTRRNCYVTRTHPVLLSVLQCRMVGGLPGLHGVNVPPGVEGAIR</sequence>
<accession>A0A8D8R8E8</accession>
<reference evidence="1" key="1">
    <citation type="submission" date="2021-05" db="EMBL/GenBank/DDBJ databases">
        <authorList>
            <person name="Alioto T."/>
            <person name="Alioto T."/>
            <person name="Gomez Garrido J."/>
        </authorList>
    </citation>
    <scope>NUCLEOTIDE SEQUENCE</scope>
</reference>
<organism evidence="1">
    <name type="scientific">Cacopsylla melanoneura</name>
    <dbReference type="NCBI Taxonomy" id="428564"/>
    <lineage>
        <taxon>Eukaryota</taxon>
        <taxon>Metazoa</taxon>
        <taxon>Ecdysozoa</taxon>
        <taxon>Arthropoda</taxon>
        <taxon>Hexapoda</taxon>
        <taxon>Insecta</taxon>
        <taxon>Pterygota</taxon>
        <taxon>Neoptera</taxon>
        <taxon>Paraneoptera</taxon>
        <taxon>Hemiptera</taxon>
        <taxon>Sternorrhyncha</taxon>
        <taxon>Psylloidea</taxon>
        <taxon>Psyllidae</taxon>
        <taxon>Psyllinae</taxon>
        <taxon>Cacopsylla</taxon>
    </lineage>
</organism>
<proteinExistence type="predicted"/>
<dbReference type="EMBL" id="HBUF01141741">
    <property type="protein sequence ID" value="CAG6646423.1"/>
    <property type="molecule type" value="Transcribed_RNA"/>
</dbReference>
<dbReference type="AlphaFoldDB" id="A0A8D8R8E8"/>
<name>A0A8D8R8E8_9HEMI</name>
<evidence type="ECO:0000313" key="1">
    <source>
        <dbReference type="EMBL" id="CAG6646419.1"/>
    </source>
</evidence>
<protein>
    <submittedName>
        <fullName evidence="1">Uncharacterized protein</fullName>
    </submittedName>
</protein>